<reference evidence="2 3" key="1">
    <citation type="submission" date="2018-09" db="EMBL/GenBank/DDBJ databases">
        <authorList>
            <person name="Zhu H."/>
        </authorList>
    </citation>
    <scope>NUCLEOTIDE SEQUENCE [LARGE SCALE GENOMIC DNA]</scope>
    <source>
        <strain evidence="2 3">K2S05-167</strain>
    </source>
</reference>
<evidence type="ECO:0000256" key="1">
    <source>
        <dbReference type="SAM" id="Phobius"/>
    </source>
</evidence>
<dbReference type="Proteomes" id="UP000286287">
    <property type="component" value="Unassembled WGS sequence"/>
</dbReference>
<name>A0A418V4G6_9DEIO</name>
<evidence type="ECO:0000313" key="3">
    <source>
        <dbReference type="Proteomes" id="UP000286287"/>
    </source>
</evidence>
<sequence length="83" mass="8818">MRFIQALLMLLLVGLGLAFAALSLGTFAALTDNAPLWLRSLGSLENVLGVKLGLLGLPPFLRATVLAFVSSVLMGLAAYYKPR</sequence>
<keyword evidence="1" id="KW-1133">Transmembrane helix</keyword>
<dbReference type="AlphaFoldDB" id="A0A418V4G6"/>
<keyword evidence="1" id="KW-0472">Membrane</keyword>
<keyword evidence="3" id="KW-1185">Reference proteome</keyword>
<dbReference type="EMBL" id="QYUJ01000014">
    <property type="protein sequence ID" value="RJF71006.1"/>
    <property type="molecule type" value="Genomic_DNA"/>
</dbReference>
<organism evidence="2 3">
    <name type="scientific">Deinococcus cavernae</name>
    <dbReference type="NCBI Taxonomy" id="2320857"/>
    <lineage>
        <taxon>Bacteria</taxon>
        <taxon>Thermotogati</taxon>
        <taxon>Deinococcota</taxon>
        <taxon>Deinococci</taxon>
        <taxon>Deinococcales</taxon>
        <taxon>Deinococcaceae</taxon>
        <taxon>Deinococcus</taxon>
    </lineage>
</organism>
<evidence type="ECO:0008006" key="4">
    <source>
        <dbReference type="Google" id="ProtNLM"/>
    </source>
</evidence>
<keyword evidence="1" id="KW-0812">Transmembrane</keyword>
<dbReference type="RefSeq" id="WP_119761681.1">
    <property type="nucleotide sequence ID" value="NZ_QYUJ01000014.1"/>
</dbReference>
<feature type="transmembrane region" description="Helical" evidence="1">
    <location>
        <begin position="60"/>
        <end position="80"/>
    </location>
</feature>
<comment type="caution">
    <text evidence="2">The sequence shown here is derived from an EMBL/GenBank/DDBJ whole genome shotgun (WGS) entry which is preliminary data.</text>
</comment>
<accession>A0A418V4G6</accession>
<proteinExistence type="predicted"/>
<protein>
    <recommendedName>
        <fullName evidence="4">DUF4321 domain-containing protein</fullName>
    </recommendedName>
</protein>
<gene>
    <name evidence="2" type="ORF">D3875_04820</name>
</gene>
<evidence type="ECO:0000313" key="2">
    <source>
        <dbReference type="EMBL" id="RJF71006.1"/>
    </source>
</evidence>